<gene>
    <name evidence="2" type="ORF">SPSC_00733</name>
</gene>
<feature type="region of interest" description="Disordered" evidence="1">
    <location>
        <begin position="405"/>
        <end position="449"/>
    </location>
</feature>
<sequence length="693" mass="76690">MEPAGLDAEQQDTAKLPTELLYHIIRLAASTDAKFAHACAYVSKLVCRWTAPDRWRTVIVTDPRKLFKLWHLLELTTQPSPHRGFTSLPGCQPGALVGNLFIDTSAYSPMRSEGVIPSTGRECFCFRVSCPHLDAHNKLVYGAQHPFHIVEDILRHFQHVNYLALGPEQVELRLDTVSPVKALITVQNEDKLAWLMQGLHFRHKRFSLDPDALPHADDVLWRADGSGVWKPSMESFSRRLKSVHFVALDPENPLSGVPMPVDRIEALRSGSSANLGRIADHQSGGPPPRLSQHDQQEAVKSRWYIWPAGDDKGKRRYPRGSDPLDSSSTVSQSQSNPSPQTNGRGRGLELHPFDNSYSRISPGFWSEFQQGVTKIRYDTRKFAFCPCEITASRLRPFMQEITTTGIDPSAKTEGGASTSTSTSTTASFRHSGPRHAAPPRGAGHFSFPNRDVQCGKSGMTAKQAALSTFGCSKFETLHLCWDPVPGTEDSEESDRSGSEQSSTSSSGVGGDSGWPVERQDIWTNTSSQNNEAQAPPPHTAQARASAWSSAAKSALEPFGTATDSRRSWVIPSSIESKQSKVIRADLIDSIRTTIGWTRQDQQLLSDTPWLRRGSDLAERMGGEERLSRLESIVSEIAYQHTSAESSTSPGSDEKLTIRMVPATERLKLGGMYVPYTEKQRLQWFLDNLDTDDA</sequence>
<feature type="region of interest" description="Disordered" evidence="1">
    <location>
        <begin position="484"/>
        <end position="548"/>
    </location>
</feature>
<reference evidence="2" key="1">
    <citation type="submission" date="2014-06" db="EMBL/GenBank/DDBJ databases">
        <authorList>
            <person name="Ju J."/>
            <person name="Zhang J."/>
        </authorList>
    </citation>
    <scope>NUCLEOTIDE SEQUENCE</scope>
    <source>
        <strain evidence="2">SscI8</strain>
    </source>
</reference>
<proteinExistence type="predicted"/>
<dbReference type="AlphaFoldDB" id="A0A127Z9I2"/>
<organism evidence="2">
    <name type="scientific">Sporisorium scitamineum</name>
    <dbReference type="NCBI Taxonomy" id="49012"/>
    <lineage>
        <taxon>Eukaryota</taxon>
        <taxon>Fungi</taxon>
        <taxon>Dikarya</taxon>
        <taxon>Basidiomycota</taxon>
        <taxon>Ustilaginomycotina</taxon>
        <taxon>Ustilaginomycetes</taxon>
        <taxon>Ustilaginales</taxon>
        <taxon>Ustilaginaceae</taxon>
        <taxon>Sporisorium</taxon>
    </lineage>
</organism>
<evidence type="ECO:0000313" key="2">
    <source>
        <dbReference type="EMBL" id="CDU22103.1"/>
    </source>
</evidence>
<accession>A0A127Z9I2</accession>
<feature type="compositionally biased region" description="Polar residues" evidence="1">
    <location>
        <begin position="521"/>
        <end position="532"/>
    </location>
</feature>
<name>A0A127Z9I2_9BASI</name>
<dbReference type="EMBL" id="LK056654">
    <property type="protein sequence ID" value="CDU22103.1"/>
    <property type="molecule type" value="Genomic_DNA"/>
</dbReference>
<feature type="compositionally biased region" description="Low complexity" evidence="1">
    <location>
        <begin position="321"/>
        <end position="342"/>
    </location>
</feature>
<protein>
    <submittedName>
        <fullName evidence="2">Uncharacterized protein</fullName>
    </submittedName>
</protein>
<dbReference type="OrthoDB" id="3351822at2759"/>
<feature type="compositionally biased region" description="Low complexity" evidence="1">
    <location>
        <begin position="416"/>
        <end position="427"/>
    </location>
</feature>
<feature type="region of interest" description="Disordered" evidence="1">
    <location>
        <begin position="275"/>
        <end position="296"/>
    </location>
</feature>
<feature type="region of interest" description="Disordered" evidence="1">
    <location>
        <begin position="309"/>
        <end position="353"/>
    </location>
</feature>
<evidence type="ECO:0000256" key="1">
    <source>
        <dbReference type="SAM" id="MobiDB-lite"/>
    </source>
</evidence>